<comment type="caution">
    <text evidence="2">The sequence shown here is derived from an EMBL/GenBank/DDBJ whole genome shotgun (WGS) entry which is preliminary data.</text>
</comment>
<dbReference type="PANTHER" id="PTHR36222:SF1">
    <property type="entry name" value="SERINE PROTEASE INHIBITOR RV3364C"/>
    <property type="match status" value="1"/>
</dbReference>
<dbReference type="Gene3D" id="3.30.450.30">
    <property type="entry name" value="Dynein light chain 2a, cytoplasmic"/>
    <property type="match status" value="1"/>
</dbReference>
<accession>A0ABV1TPZ7</accession>
<dbReference type="Proteomes" id="UP001490365">
    <property type="component" value="Unassembled WGS sequence"/>
</dbReference>
<evidence type="ECO:0000313" key="2">
    <source>
        <dbReference type="EMBL" id="MER6271632.1"/>
    </source>
</evidence>
<dbReference type="InterPro" id="IPR053141">
    <property type="entry name" value="Mycobact_SerProt_Inhib_Rv3364c"/>
</dbReference>
<protein>
    <submittedName>
        <fullName evidence="2">Roadblock/LC7 domain-containing protein</fullName>
    </submittedName>
</protein>
<name>A0ABV1TPZ7_9ACTN</name>
<dbReference type="EMBL" id="JBEOZM010000017">
    <property type="protein sequence ID" value="MER6271632.1"/>
    <property type="molecule type" value="Genomic_DNA"/>
</dbReference>
<dbReference type="RefSeq" id="WP_351960001.1">
    <property type="nucleotide sequence ID" value="NZ_JBEOZM010000017.1"/>
</dbReference>
<sequence length="140" mass="14461">MSAPSAPSADLSWILDELVSVPHTRHAVLLSADGLLTAASSGVDRELGETVAAIASGMQSLSRAGAAFASGDPNSPWEQTLTQFGNSFLVLMAAGDGSYLAVGADRDADIADVSYRMLKTIDRVGQTLGIAPRQDRTGNA</sequence>
<dbReference type="Pfam" id="PF03259">
    <property type="entry name" value="Robl_LC7"/>
    <property type="match status" value="1"/>
</dbReference>
<dbReference type="SMART" id="SM00960">
    <property type="entry name" value="Robl_LC7"/>
    <property type="match status" value="1"/>
</dbReference>
<organism evidence="2 3">
    <name type="scientific">Streptomyces sp. 900105755</name>
    <dbReference type="NCBI Taxonomy" id="3154389"/>
    <lineage>
        <taxon>Bacteria</taxon>
        <taxon>Bacillati</taxon>
        <taxon>Actinomycetota</taxon>
        <taxon>Actinomycetes</taxon>
        <taxon>Kitasatosporales</taxon>
        <taxon>Streptomycetaceae</taxon>
        <taxon>Streptomyces</taxon>
    </lineage>
</organism>
<dbReference type="InterPro" id="IPR004942">
    <property type="entry name" value="Roadblock/LAMTOR2_dom"/>
</dbReference>
<keyword evidence="3" id="KW-1185">Reference proteome</keyword>
<feature type="domain" description="Roadblock/LAMTOR2" evidence="1">
    <location>
        <begin position="12"/>
        <end position="104"/>
    </location>
</feature>
<reference evidence="2 3" key="1">
    <citation type="submission" date="2024-06" db="EMBL/GenBank/DDBJ databases">
        <title>The Natural Products Discovery Center: Release of the First 8490 Sequenced Strains for Exploring Actinobacteria Biosynthetic Diversity.</title>
        <authorList>
            <person name="Kalkreuter E."/>
            <person name="Kautsar S.A."/>
            <person name="Yang D."/>
            <person name="Bader C.D."/>
            <person name="Teijaro C.N."/>
            <person name="Fluegel L."/>
            <person name="Davis C.M."/>
            <person name="Simpson J.R."/>
            <person name="Lauterbach L."/>
            <person name="Steele A.D."/>
            <person name="Gui C."/>
            <person name="Meng S."/>
            <person name="Li G."/>
            <person name="Viehrig K."/>
            <person name="Ye F."/>
            <person name="Su P."/>
            <person name="Kiefer A.F."/>
            <person name="Nichols A."/>
            <person name="Cepeda A.J."/>
            <person name="Yan W."/>
            <person name="Fan B."/>
            <person name="Jiang Y."/>
            <person name="Adhikari A."/>
            <person name="Zheng C.-J."/>
            <person name="Schuster L."/>
            <person name="Cowan T.M."/>
            <person name="Smanski M.J."/>
            <person name="Chevrette M.G."/>
            <person name="De Carvalho L.P.S."/>
            <person name="Shen B."/>
        </authorList>
    </citation>
    <scope>NUCLEOTIDE SEQUENCE [LARGE SCALE GENOMIC DNA]</scope>
    <source>
        <strain evidence="2 3">NPDC001694</strain>
    </source>
</reference>
<evidence type="ECO:0000259" key="1">
    <source>
        <dbReference type="SMART" id="SM00960"/>
    </source>
</evidence>
<dbReference type="PANTHER" id="PTHR36222">
    <property type="entry name" value="SERINE PROTEASE INHIBITOR RV3364C"/>
    <property type="match status" value="1"/>
</dbReference>
<evidence type="ECO:0000313" key="3">
    <source>
        <dbReference type="Proteomes" id="UP001490365"/>
    </source>
</evidence>
<dbReference type="SUPFAM" id="SSF103196">
    <property type="entry name" value="Roadblock/LC7 domain"/>
    <property type="match status" value="1"/>
</dbReference>
<gene>
    <name evidence="2" type="ORF">ABT211_30715</name>
</gene>
<proteinExistence type="predicted"/>